<dbReference type="PANTHER" id="PTHR16631">
    <property type="entry name" value="GLUCAN 1,3-BETA-GLUCOSIDASE"/>
    <property type="match status" value="1"/>
</dbReference>
<dbReference type="EMBL" id="KB456270">
    <property type="protein sequence ID" value="EMF08750.1"/>
    <property type="molecule type" value="Genomic_DNA"/>
</dbReference>
<keyword evidence="4" id="KW-0964">Secreted</keyword>
<evidence type="ECO:0000256" key="10">
    <source>
        <dbReference type="SAM" id="MobiDB-lite"/>
    </source>
</evidence>
<evidence type="ECO:0000313" key="13">
    <source>
        <dbReference type="Proteomes" id="UP000016931"/>
    </source>
</evidence>
<keyword evidence="8" id="KW-0326">Glycosidase</keyword>
<feature type="compositionally biased region" description="Pro residues" evidence="10">
    <location>
        <begin position="67"/>
        <end position="113"/>
    </location>
</feature>
<evidence type="ECO:0000256" key="11">
    <source>
        <dbReference type="SAM" id="SignalP"/>
    </source>
</evidence>
<dbReference type="OMA" id="KRTMITE"/>
<comment type="similarity">
    <text evidence="2">Belongs to the glycosyl hydrolase 17 family.</text>
</comment>
<dbReference type="GO" id="GO:0071555">
    <property type="term" value="P:cell wall organization"/>
    <property type="evidence" value="ECO:0007669"/>
    <property type="project" value="UniProtKB-KW"/>
</dbReference>
<feature type="chain" id="PRO_5004031845" evidence="11">
    <location>
        <begin position="18"/>
        <end position="390"/>
    </location>
</feature>
<dbReference type="GO" id="GO:0009277">
    <property type="term" value="C:fungal-type cell wall"/>
    <property type="evidence" value="ECO:0007669"/>
    <property type="project" value="UniProtKB-ARBA"/>
</dbReference>
<keyword evidence="7" id="KW-0325">Glycoprotein</keyword>
<keyword evidence="6 12" id="KW-0378">Hydrolase</keyword>
<evidence type="ECO:0000256" key="8">
    <source>
        <dbReference type="ARBA" id="ARBA00023295"/>
    </source>
</evidence>
<evidence type="ECO:0000256" key="6">
    <source>
        <dbReference type="ARBA" id="ARBA00022801"/>
    </source>
</evidence>
<dbReference type="GO" id="GO:0009986">
    <property type="term" value="C:cell surface"/>
    <property type="evidence" value="ECO:0007669"/>
    <property type="project" value="TreeGrafter"/>
</dbReference>
<dbReference type="FunFam" id="3.20.20.80:FF:000111">
    <property type="entry name" value="Soluble cell wall protein"/>
    <property type="match status" value="1"/>
</dbReference>
<dbReference type="AlphaFoldDB" id="M3CA65"/>
<evidence type="ECO:0000256" key="5">
    <source>
        <dbReference type="ARBA" id="ARBA00022729"/>
    </source>
</evidence>
<reference evidence="12 13" key="1">
    <citation type="journal article" date="2012" name="PLoS Pathog.">
        <title>Diverse lifestyles and strategies of plant pathogenesis encoded in the genomes of eighteen Dothideomycetes fungi.</title>
        <authorList>
            <person name="Ohm R.A."/>
            <person name="Feau N."/>
            <person name="Henrissat B."/>
            <person name="Schoch C.L."/>
            <person name="Horwitz B.A."/>
            <person name="Barry K.W."/>
            <person name="Condon B.J."/>
            <person name="Copeland A.C."/>
            <person name="Dhillon B."/>
            <person name="Glaser F."/>
            <person name="Hesse C.N."/>
            <person name="Kosti I."/>
            <person name="LaButti K."/>
            <person name="Lindquist E.A."/>
            <person name="Lucas S."/>
            <person name="Salamov A.A."/>
            <person name="Bradshaw R.E."/>
            <person name="Ciuffetti L."/>
            <person name="Hamelin R.C."/>
            <person name="Kema G.H.J."/>
            <person name="Lawrence C."/>
            <person name="Scott J.A."/>
            <person name="Spatafora J.W."/>
            <person name="Turgeon B.G."/>
            <person name="de Wit P.J.G.M."/>
            <person name="Zhong S."/>
            <person name="Goodwin S.B."/>
            <person name="Grigoriev I.V."/>
        </authorList>
    </citation>
    <scope>NUCLEOTIDE SEQUENCE [LARGE SCALE GENOMIC DNA]</scope>
    <source>
        <strain evidence="12 13">SO2202</strain>
    </source>
</reference>
<sequence>MKAGLLTIAALTAVASAQVHRRGHRHARRGDAVEYHQEVQIVTATAPGAIVYVDGNGNPVSTDYPGAPAPTPEPYAPPPPPPAYEAPPEPPKASTPEPPAAPAPAPVEPPKAPEAPKEQSPAPPTYQPKPAPGGSSGQGIVYSPYNNDGTCKSQDQVNADFAKINGYGMVRIYGTDCDQVNTVKTAATAKGMKLFVGIFDINSVQAEADKIIAAVKGDWSSIDTVSVGNELVNAGGSVSAVVAAVNSARSILKAAGYSGPVVTVDTFVAMIANPELCQCSDYAAANAHAFFDGGRTAEQAGEFVLEQSKRVASACGGKKVVITESGWPWQGATNGAAVPSKENQKVAIDSLKSKFPENIFLFTAFDDLWKENNAATHGAECFWGFVEQSA</sequence>
<gene>
    <name evidence="12" type="ORF">SEPMUDRAFT_151695</name>
</gene>
<dbReference type="InterPro" id="IPR050732">
    <property type="entry name" value="Beta-glucan_modifiers"/>
</dbReference>
<organism evidence="12 13">
    <name type="scientific">Sphaerulina musiva (strain SO2202)</name>
    <name type="common">Poplar stem canker fungus</name>
    <name type="synonym">Septoria musiva</name>
    <dbReference type="NCBI Taxonomy" id="692275"/>
    <lineage>
        <taxon>Eukaryota</taxon>
        <taxon>Fungi</taxon>
        <taxon>Dikarya</taxon>
        <taxon>Ascomycota</taxon>
        <taxon>Pezizomycotina</taxon>
        <taxon>Dothideomycetes</taxon>
        <taxon>Dothideomycetidae</taxon>
        <taxon>Mycosphaerellales</taxon>
        <taxon>Mycosphaerellaceae</taxon>
        <taxon>Sphaerulina</taxon>
    </lineage>
</organism>
<feature type="compositionally biased region" description="Pro residues" evidence="10">
    <location>
        <begin position="121"/>
        <end position="131"/>
    </location>
</feature>
<dbReference type="Gene3D" id="3.20.20.80">
    <property type="entry name" value="Glycosidases"/>
    <property type="match status" value="1"/>
</dbReference>
<evidence type="ECO:0000313" key="12">
    <source>
        <dbReference type="EMBL" id="EMF08750.1"/>
    </source>
</evidence>
<feature type="region of interest" description="Disordered" evidence="10">
    <location>
        <begin position="61"/>
        <end position="147"/>
    </location>
</feature>
<accession>M3CA65</accession>
<evidence type="ECO:0000256" key="1">
    <source>
        <dbReference type="ARBA" id="ARBA00004191"/>
    </source>
</evidence>
<keyword evidence="9" id="KW-0961">Cell wall biogenesis/degradation</keyword>
<dbReference type="OrthoDB" id="941679at2759"/>
<dbReference type="Proteomes" id="UP000016931">
    <property type="component" value="Unassembled WGS sequence"/>
</dbReference>
<evidence type="ECO:0000256" key="9">
    <source>
        <dbReference type="ARBA" id="ARBA00023316"/>
    </source>
</evidence>
<evidence type="ECO:0000256" key="4">
    <source>
        <dbReference type="ARBA" id="ARBA00022525"/>
    </source>
</evidence>
<dbReference type="GO" id="GO:0042973">
    <property type="term" value="F:glucan endo-1,3-beta-D-glucosidase activity"/>
    <property type="evidence" value="ECO:0007669"/>
    <property type="project" value="TreeGrafter"/>
</dbReference>
<evidence type="ECO:0000256" key="2">
    <source>
        <dbReference type="ARBA" id="ARBA00008773"/>
    </source>
</evidence>
<dbReference type="GeneID" id="27904121"/>
<dbReference type="GO" id="GO:0005576">
    <property type="term" value="C:extracellular region"/>
    <property type="evidence" value="ECO:0007669"/>
    <property type="project" value="TreeGrafter"/>
</dbReference>
<dbReference type="SUPFAM" id="SSF51445">
    <property type="entry name" value="(Trans)glycosidases"/>
    <property type="match status" value="1"/>
</dbReference>
<dbReference type="eggNOG" id="ENOG502QTKT">
    <property type="taxonomic scope" value="Eukaryota"/>
</dbReference>
<keyword evidence="3" id="KW-0134">Cell wall</keyword>
<proteinExistence type="inferred from homology"/>
<dbReference type="PRINTS" id="PR01217">
    <property type="entry name" value="PRICHEXTENSN"/>
</dbReference>
<dbReference type="HOGENOM" id="CLU_027285_1_1_1"/>
<dbReference type="STRING" id="692275.M3CA65"/>
<dbReference type="RefSeq" id="XP_016756871.1">
    <property type="nucleotide sequence ID" value="XM_016906984.1"/>
</dbReference>
<feature type="signal peptide" evidence="11">
    <location>
        <begin position="1"/>
        <end position="17"/>
    </location>
</feature>
<dbReference type="PANTHER" id="PTHR16631:SF14">
    <property type="entry name" value="FAMILY 17 GLUCOSIDASE SCW10-RELATED"/>
    <property type="match status" value="1"/>
</dbReference>
<protein>
    <submittedName>
        <fullName evidence="12">Glycoside hydrolase family 17 protein</fullName>
    </submittedName>
</protein>
<evidence type="ECO:0000256" key="7">
    <source>
        <dbReference type="ARBA" id="ARBA00023180"/>
    </source>
</evidence>
<keyword evidence="5 11" id="KW-0732">Signal</keyword>
<dbReference type="InterPro" id="IPR017853">
    <property type="entry name" value="GH"/>
</dbReference>
<keyword evidence="13" id="KW-1185">Reference proteome</keyword>
<evidence type="ECO:0000256" key="3">
    <source>
        <dbReference type="ARBA" id="ARBA00022512"/>
    </source>
</evidence>
<name>M3CA65_SPHMS</name>
<comment type="subcellular location">
    <subcellularLocation>
        <location evidence="1">Secreted</location>
        <location evidence="1">Cell wall</location>
    </subcellularLocation>
</comment>